<keyword evidence="2" id="KW-1185">Reference proteome</keyword>
<reference evidence="1" key="1">
    <citation type="submission" date="2020-12" db="EMBL/GenBank/DDBJ databases">
        <authorList>
            <person name="Rodrigo-Torres L."/>
            <person name="Arahal R. D."/>
            <person name="Lucena T."/>
        </authorList>
    </citation>
    <scope>NUCLEOTIDE SEQUENCE</scope>
    <source>
        <strain evidence="1">CECT 9390</strain>
    </source>
</reference>
<sequence length="33" mass="3765">MKSHKLLLIITNQVVLLGLEENFSLRLTLKADI</sequence>
<evidence type="ECO:0000313" key="2">
    <source>
        <dbReference type="Proteomes" id="UP000662618"/>
    </source>
</evidence>
<gene>
    <name evidence="1" type="ORF">CHRY9390_02531</name>
</gene>
<name>A0A9N8MI32_9FLAO</name>
<dbReference type="EMBL" id="CAJIMS010000001">
    <property type="protein sequence ID" value="CAD7812565.1"/>
    <property type="molecule type" value="Genomic_DNA"/>
</dbReference>
<dbReference type="AlphaFoldDB" id="A0A9N8MI32"/>
<organism evidence="1 2">
    <name type="scientific">Chryseobacterium aquaeductus</name>
    <dbReference type="NCBI Taxonomy" id="2675056"/>
    <lineage>
        <taxon>Bacteria</taxon>
        <taxon>Pseudomonadati</taxon>
        <taxon>Bacteroidota</taxon>
        <taxon>Flavobacteriia</taxon>
        <taxon>Flavobacteriales</taxon>
        <taxon>Weeksellaceae</taxon>
        <taxon>Chryseobacterium group</taxon>
        <taxon>Chryseobacterium</taxon>
    </lineage>
</organism>
<protein>
    <submittedName>
        <fullName evidence="1">Uncharacterized protein</fullName>
    </submittedName>
</protein>
<dbReference type="Proteomes" id="UP000662618">
    <property type="component" value="Unassembled WGS sequence"/>
</dbReference>
<comment type="caution">
    <text evidence="1">The sequence shown here is derived from an EMBL/GenBank/DDBJ whole genome shotgun (WGS) entry which is preliminary data.</text>
</comment>
<proteinExistence type="predicted"/>
<accession>A0A9N8MI32</accession>
<evidence type="ECO:0000313" key="1">
    <source>
        <dbReference type="EMBL" id="CAD7812565.1"/>
    </source>
</evidence>